<keyword evidence="3" id="KW-1185">Reference proteome</keyword>
<protein>
    <submittedName>
        <fullName evidence="2">Uncharacterized protein</fullName>
    </submittedName>
</protein>
<organism evidence="2 3">
    <name type="scientific">Streptomyces lunalinharesii</name>
    <dbReference type="NCBI Taxonomy" id="333384"/>
    <lineage>
        <taxon>Bacteria</taxon>
        <taxon>Bacillati</taxon>
        <taxon>Actinomycetota</taxon>
        <taxon>Actinomycetes</taxon>
        <taxon>Kitasatosporales</taxon>
        <taxon>Streptomycetaceae</taxon>
        <taxon>Streptomyces</taxon>
    </lineage>
</organism>
<reference evidence="3" key="1">
    <citation type="journal article" date="2019" name="Int. J. Syst. Evol. Microbiol.">
        <title>The Global Catalogue of Microorganisms (GCM) 10K type strain sequencing project: providing services to taxonomists for standard genome sequencing and annotation.</title>
        <authorList>
            <consortium name="The Broad Institute Genomics Platform"/>
            <consortium name="The Broad Institute Genome Sequencing Center for Infectious Disease"/>
            <person name="Wu L."/>
            <person name="Ma J."/>
        </authorList>
    </citation>
    <scope>NUCLEOTIDE SEQUENCE [LARGE SCALE GENOMIC DNA]</scope>
    <source>
        <strain evidence="3">JCM 16374</strain>
    </source>
</reference>
<sequence>MTAGPWAAQVPRAGAGLRTDRLRKPGGAATTIQAPVQAPPPRHGRPGGRAEHGYPSAGRRAGRHMPHSAGPPPGSASSARTVKPKCS</sequence>
<evidence type="ECO:0000256" key="1">
    <source>
        <dbReference type="SAM" id="MobiDB-lite"/>
    </source>
</evidence>
<comment type="caution">
    <text evidence="2">The sequence shown here is derived from an EMBL/GenBank/DDBJ whole genome shotgun (WGS) entry which is preliminary data.</text>
</comment>
<dbReference type="Proteomes" id="UP001500994">
    <property type="component" value="Unassembled WGS sequence"/>
</dbReference>
<gene>
    <name evidence="2" type="ORF">GCM10009864_24910</name>
</gene>
<evidence type="ECO:0000313" key="3">
    <source>
        <dbReference type="Proteomes" id="UP001500994"/>
    </source>
</evidence>
<proteinExistence type="predicted"/>
<feature type="region of interest" description="Disordered" evidence="1">
    <location>
        <begin position="1"/>
        <end position="87"/>
    </location>
</feature>
<dbReference type="EMBL" id="BAAARK010000006">
    <property type="protein sequence ID" value="GAA2657524.1"/>
    <property type="molecule type" value="Genomic_DNA"/>
</dbReference>
<accession>A0ABP6E1B2</accession>
<evidence type="ECO:0000313" key="2">
    <source>
        <dbReference type="EMBL" id="GAA2657524.1"/>
    </source>
</evidence>
<name>A0ABP6E1B2_9ACTN</name>